<dbReference type="PANTHER" id="PTHR22642:SF2">
    <property type="entry name" value="PROTEIN LONG AFTER FAR-RED 3"/>
    <property type="match status" value="1"/>
</dbReference>
<dbReference type="Proteomes" id="UP000216991">
    <property type="component" value="Unassembled WGS sequence"/>
</dbReference>
<proteinExistence type="predicted"/>
<dbReference type="OrthoDB" id="9811399at2"/>
<evidence type="ECO:0000259" key="1">
    <source>
        <dbReference type="Pfam" id="PF07969"/>
    </source>
</evidence>
<protein>
    <recommendedName>
        <fullName evidence="1">Amidohydrolase 3 domain-containing protein</fullName>
    </recommendedName>
</protein>
<comment type="caution">
    <text evidence="2">The sequence shown here is derived from an EMBL/GenBank/DDBJ whole genome shotgun (WGS) entry which is preliminary data.</text>
</comment>
<dbReference type="InterPro" id="IPR013108">
    <property type="entry name" value="Amidohydro_3"/>
</dbReference>
<dbReference type="SUPFAM" id="SSF51556">
    <property type="entry name" value="Metallo-dependent hydrolases"/>
    <property type="match status" value="1"/>
</dbReference>
<dbReference type="CDD" id="cd01300">
    <property type="entry name" value="YtcJ_like"/>
    <property type="match status" value="1"/>
</dbReference>
<dbReference type="Gene3D" id="2.30.40.10">
    <property type="entry name" value="Urease, subunit C, domain 1"/>
    <property type="match status" value="1"/>
</dbReference>
<dbReference type="Pfam" id="PF07969">
    <property type="entry name" value="Amidohydro_3"/>
    <property type="match status" value="1"/>
</dbReference>
<evidence type="ECO:0000313" key="3">
    <source>
        <dbReference type="Proteomes" id="UP000216991"/>
    </source>
</evidence>
<dbReference type="Gene3D" id="3.10.310.70">
    <property type="match status" value="1"/>
</dbReference>
<feature type="domain" description="Amidohydrolase 3" evidence="1">
    <location>
        <begin position="103"/>
        <end position="593"/>
    </location>
</feature>
<keyword evidence="3" id="KW-1185">Reference proteome</keyword>
<dbReference type="InterPro" id="IPR011059">
    <property type="entry name" value="Metal-dep_hydrolase_composite"/>
</dbReference>
<evidence type="ECO:0000313" key="2">
    <source>
        <dbReference type="EMBL" id="OYQ36868.1"/>
    </source>
</evidence>
<accession>A0A255Z5W6</accession>
<dbReference type="SUPFAM" id="SSF51338">
    <property type="entry name" value="Composite domain of metallo-dependent hydrolases"/>
    <property type="match status" value="1"/>
</dbReference>
<dbReference type="PANTHER" id="PTHR22642">
    <property type="entry name" value="IMIDAZOLONEPROPIONASE"/>
    <property type="match status" value="1"/>
</dbReference>
<reference evidence="2 3" key="1">
    <citation type="submission" date="2017-07" db="EMBL/GenBank/DDBJ databases">
        <title>Sandarakinorhabdus cyanobacteriorum sp. nov., a novel bacterium isolated from cyanobacterial aggregates in a eutrophic lake.</title>
        <authorList>
            <person name="Cai H."/>
        </authorList>
    </citation>
    <scope>NUCLEOTIDE SEQUENCE [LARGE SCALE GENOMIC DNA]</scope>
    <source>
        <strain evidence="2 3">TH057</strain>
    </source>
</reference>
<organism evidence="2 3">
    <name type="scientific">Sandarakinorhabdus cyanobacteriorum</name>
    <dbReference type="NCBI Taxonomy" id="1981098"/>
    <lineage>
        <taxon>Bacteria</taxon>
        <taxon>Pseudomonadati</taxon>
        <taxon>Pseudomonadota</taxon>
        <taxon>Alphaproteobacteria</taxon>
        <taxon>Sphingomonadales</taxon>
        <taxon>Sphingosinicellaceae</taxon>
        <taxon>Sandarakinorhabdus</taxon>
    </lineage>
</organism>
<name>A0A255Z5W6_9SPHN</name>
<dbReference type="InterPro" id="IPR032466">
    <property type="entry name" value="Metal_Hydrolase"/>
</dbReference>
<dbReference type="Gene3D" id="3.20.20.140">
    <property type="entry name" value="Metal-dependent hydrolases"/>
    <property type="match status" value="1"/>
</dbReference>
<dbReference type="AlphaFoldDB" id="A0A255Z5W6"/>
<dbReference type="InterPro" id="IPR033932">
    <property type="entry name" value="YtcJ-like"/>
</dbReference>
<gene>
    <name evidence="2" type="ORF">CHU93_00745</name>
</gene>
<dbReference type="EMBL" id="NOXT01000039">
    <property type="protein sequence ID" value="OYQ36868.1"/>
    <property type="molecule type" value="Genomic_DNA"/>
</dbReference>
<dbReference type="GO" id="GO:0016810">
    <property type="term" value="F:hydrolase activity, acting on carbon-nitrogen (but not peptide) bonds"/>
    <property type="evidence" value="ECO:0007669"/>
    <property type="project" value="InterPro"/>
</dbReference>
<sequence>MQLVRTNQYLSGQPSCTRCGLAWQRRAALPRCRQKGADMLKTILAASVLAMPALAADTVILNARIHTMDAKDRIAEGLCIENGRITRVGSTAQARACITPGTRVIDAQGRLVLPGLIDSHMHALSGSLADTGIDFAAADTPEKLAAALQALKAASPGTGPIQARGWQNHLFGPKGPTAAELDAAFGDRIVLIESVDGHSTWYSTAALKAGGITAATQDPVPGSSFWERDAAGNPTGTAREGADADMARRLFAPTTAAYAAAFRRWLPRALESGLTGLFDAGMGAPDEASAYQLLAGMEAAGELPLRYFSSTANRSEADDPVARLLQLKARHGGRLLRPTAVKLFADGVPEGHTAYLLAAYKDKASFKGVPMMTDAHLDARITAAEKAGVPVHVHAIGGAAVRQVLDAVARARFAGLTGQRHAIAHMDLVDAADVPRFAKLNVVAQTSIQWATRDPSYDNIGRFVGTDVMEAAYPFKSLLASGAVQSFGTDWPAAAYLSTWKPLTQIEVAVTRRLPGRRDLPARNPQQALTVAQAVRALTFGSAYQLGVERELGSLEVGKRADLVMLDRDIFTVDPFTIAAGRSLLTMVDGRVVWQAP</sequence>